<dbReference type="SUPFAM" id="SSF53850">
    <property type="entry name" value="Periplasmic binding protein-like II"/>
    <property type="match status" value="1"/>
</dbReference>
<dbReference type="EMBL" id="BARS01040076">
    <property type="protein sequence ID" value="GAG31734.1"/>
    <property type="molecule type" value="Genomic_DNA"/>
</dbReference>
<reference evidence="7" key="1">
    <citation type="journal article" date="2014" name="Front. Microbiol.">
        <title>High frequency of phylogenetically diverse reductive dehalogenase-homologous genes in deep subseafloor sedimentary metagenomes.</title>
        <authorList>
            <person name="Kawai M."/>
            <person name="Futagami T."/>
            <person name="Toyoda A."/>
            <person name="Takaki Y."/>
            <person name="Nishi S."/>
            <person name="Hori S."/>
            <person name="Arai W."/>
            <person name="Tsubouchi T."/>
            <person name="Morono Y."/>
            <person name="Uchiyama I."/>
            <person name="Ito T."/>
            <person name="Fujiyama A."/>
            <person name="Inagaki F."/>
            <person name="Takami H."/>
        </authorList>
    </citation>
    <scope>NUCLEOTIDE SEQUENCE</scope>
    <source>
        <strain evidence="7">Expedition CK06-06</strain>
    </source>
</reference>
<dbReference type="PROSITE" id="PS51171">
    <property type="entry name" value="PREPHENATE_DEHYDR_3"/>
    <property type="match status" value="1"/>
</dbReference>
<dbReference type="PANTHER" id="PTHR21022:SF19">
    <property type="entry name" value="PREPHENATE DEHYDRATASE-RELATED"/>
    <property type="match status" value="1"/>
</dbReference>
<dbReference type="CDD" id="cd13631">
    <property type="entry name" value="PBP2_Ct-PDT_like"/>
    <property type="match status" value="1"/>
</dbReference>
<proteinExistence type="predicted"/>
<keyword evidence="4" id="KW-0456">Lyase</keyword>
<dbReference type="InterPro" id="IPR001086">
    <property type="entry name" value="Preph_deHydtase"/>
</dbReference>
<feature type="non-terminal residue" evidence="7">
    <location>
        <position position="132"/>
    </location>
</feature>
<evidence type="ECO:0000259" key="6">
    <source>
        <dbReference type="PROSITE" id="PS51171"/>
    </source>
</evidence>
<evidence type="ECO:0000256" key="2">
    <source>
        <dbReference type="ARBA" id="ARBA00023141"/>
    </source>
</evidence>
<gene>
    <name evidence="7" type="ORF">S01H1_61138</name>
</gene>
<name>X0WL76_9ZZZZ</name>
<evidence type="ECO:0000313" key="7">
    <source>
        <dbReference type="EMBL" id="GAG31734.1"/>
    </source>
</evidence>
<comment type="caution">
    <text evidence="7">The sequence shown here is derived from an EMBL/GenBank/DDBJ whole genome shotgun (WGS) entry which is preliminary data.</text>
</comment>
<dbReference type="GO" id="GO:0004664">
    <property type="term" value="F:prephenate dehydratase activity"/>
    <property type="evidence" value="ECO:0007669"/>
    <property type="project" value="InterPro"/>
</dbReference>
<sequence length="132" mass="14225">MRVAFQGEPGAYSEEAIIQHFGSAVEPLPRQYLRDVFDAVEGGEAEIGLIPVENTIEGSIVRSYDLLNERGLKARGEVILRVIHCLIANPGVSLPDVVKVHSHPQALGQCRAFIEEHGLEPVAASDTAGSVK</sequence>
<evidence type="ECO:0000256" key="5">
    <source>
        <dbReference type="ARBA" id="ARBA00029440"/>
    </source>
</evidence>
<dbReference type="Gene3D" id="3.40.190.10">
    <property type="entry name" value="Periplasmic binding protein-like II"/>
    <property type="match status" value="2"/>
</dbReference>
<protein>
    <recommendedName>
        <fullName evidence="6">Prephenate dehydratase domain-containing protein</fullName>
    </recommendedName>
</protein>
<keyword evidence="1" id="KW-0028">Amino-acid biosynthesis</keyword>
<organism evidence="7">
    <name type="scientific">marine sediment metagenome</name>
    <dbReference type="NCBI Taxonomy" id="412755"/>
    <lineage>
        <taxon>unclassified sequences</taxon>
        <taxon>metagenomes</taxon>
        <taxon>ecological metagenomes</taxon>
    </lineage>
</organism>
<keyword evidence="3" id="KW-0584">Phenylalanine biosynthesis</keyword>
<dbReference type="Pfam" id="PF00800">
    <property type="entry name" value="PDT"/>
    <property type="match status" value="1"/>
</dbReference>
<evidence type="ECO:0000256" key="3">
    <source>
        <dbReference type="ARBA" id="ARBA00023222"/>
    </source>
</evidence>
<dbReference type="GO" id="GO:0009094">
    <property type="term" value="P:L-phenylalanine biosynthetic process"/>
    <property type="evidence" value="ECO:0007669"/>
    <property type="project" value="UniProtKB-KW"/>
</dbReference>
<dbReference type="AlphaFoldDB" id="X0WL76"/>
<dbReference type="GO" id="GO:0005737">
    <property type="term" value="C:cytoplasm"/>
    <property type="evidence" value="ECO:0007669"/>
    <property type="project" value="TreeGrafter"/>
</dbReference>
<accession>X0WL76</accession>
<evidence type="ECO:0000256" key="1">
    <source>
        <dbReference type="ARBA" id="ARBA00022605"/>
    </source>
</evidence>
<dbReference type="PANTHER" id="PTHR21022">
    <property type="entry name" value="PREPHENATE DEHYDRATASE P PROTEIN"/>
    <property type="match status" value="1"/>
</dbReference>
<evidence type="ECO:0000256" key="4">
    <source>
        <dbReference type="ARBA" id="ARBA00023239"/>
    </source>
</evidence>
<comment type="pathway">
    <text evidence="5">Amino-acid biosynthesis.</text>
</comment>
<feature type="domain" description="Prephenate dehydratase" evidence="6">
    <location>
        <begin position="2"/>
        <end position="132"/>
    </location>
</feature>
<keyword evidence="2" id="KW-0057">Aromatic amino acid biosynthesis</keyword>